<evidence type="ECO:0008006" key="3">
    <source>
        <dbReference type="Google" id="ProtNLM"/>
    </source>
</evidence>
<protein>
    <recommendedName>
        <fullName evidence="3">DUF721 domain-containing protein</fullName>
    </recommendedName>
</protein>
<dbReference type="Proteomes" id="UP000177515">
    <property type="component" value="Chromosome 1"/>
</dbReference>
<accession>A0ABN4TSK6</accession>
<dbReference type="RefSeq" id="WP_071070428.1">
    <property type="nucleotide sequence ID" value="NZ_CP017754.1"/>
</dbReference>
<evidence type="ECO:0000313" key="1">
    <source>
        <dbReference type="EMBL" id="AOZ07611.1"/>
    </source>
</evidence>
<proteinExistence type="predicted"/>
<dbReference type="Pfam" id="PF05258">
    <property type="entry name" value="DciA"/>
    <property type="match status" value="1"/>
</dbReference>
<sequence>MRLFTHHAVKTPAAKPLHDWLDKAGPVSVLMRTARELADLEGEVLALLPPGLRAGIAVAGVKRDNRGNPQEQALLLLAAHGAAAARVRQIVPTLLTRLQERGSAITTIRVRVQPEVGRRDEWDAPPVARPRTGRMSAAGLASLGELAGQLPASPLRDALQTLLSQHR</sequence>
<evidence type="ECO:0000313" key="2">
    <source>
        <dbReference type="Proteomes" id="UP000177515"/>
    </source>
</evidence>
<organism evidence="1 2">
    <name type="scientific">Cupriavidus malaysiensis</name>
    <dbReference type="NCBI Taxonomy" id="367825"/>
    <lineage>
        <taxon>Bacteria</taxon>
        <taxon>Pseudomonadati</taxon>
        <taxon>Pseudomonadota</taxon>
        <taxon>Betaproteobacteria</taxon>
        <taxon>Burkholderiales</taxon>
        <taxon>Burkholderiaceae</taxon>
        <taxon>Cupriavidus</taxon>
    </lineage>
</organism>
<keyword evidence="2" id="KW-1185">Reference proteome</keyword>
<reference evidence="1 2" key="1">
    <citation type="submission" date="2016-10" db="EMBL/GenBank/DDBJ databases">
        <title>Complete genome sequences of three Cupriavidus strains isolated from various Malaysian environments.</title>
        <authorList>
            <person name="Abdullah A.A.-A."/>
            <person name="Shafie N.A.H."/>
            <person name="Lau N.S."/>
        </authorList>
    </citation>
    <scope>NUCLEOTIDE SEQUENCE [LARGE SCALE GENOMIC DNA]</scope>
    <source>
        <strain evidence="1 2">USMAA1020</strain>
    </source>
</reference>
<dbReference type="EMBL" id="CP017754">
    <property type="protein sequence ID" value="AOZ07611.1"/>
    <property type="molecule type" value="Genomic_DNA"/>
</dbReference>
<gene>
    <name evidence="1" type="ORF">BKK80_18545</name>
</gene>
<dbReference type="InterPro" id="IPR007922">
    <property type="entry name" value="DciA-like"/>
</dbReference>
<name>A0ABN4TSK6_9BURK</name>